<proteinExistence type="inferred from homology"/>
<sequence>MEEFLRGRRSTDREASEEDIFESMVEFIIGCLKFYGGSQSLMPKKLIKVANMVHKHNVYTSTGDC</sequence>
<comment type="caution">
    <text evidence="2">The sequence shown here is derived from an EMBL/GenBank/DDBJ whole genome shotgun (WGS) entry which is preliminary data.</text>
</comment>
<dbReference type="Gene3D" id="3.20.20.70">
    <property type="entry name" value="Aldolase class I"/>
    <property type="match status" value="1"/>
</dbReference>
<accession>A0A822Y0P6</accession>
<dbReference type="AlphaFoldDB" id="A0A822Y0P6"/>
<dbReference type="SUPFAM" id="SSF102110">
    <property type="entry name" value="(2r)-phospho-3-sulfolactate synthase ComA"/>
    <property type="match status" value="1"/>
</dbReference>
<dbReference type="InterPro" id="IPR013785">
    <property type="entry name" value="Aldolase_TIM"/>
</dbReference>
<dbReference type="EMBL" id="DUZY01000001">
    <property type="protein sequence ID" value="DAD23208.1"/>
    <property type="molecule type" value="Genomic_DNA"/>
</dbReference>
<dbReference type="Proteomes" id="UP000607653">
    <property type="component" value="Unassembled WGS sequence"/>
</dbReference>
<comment type="similarity">
    <text evidence="1">Belongs to the phosphosulfolactate synthase family.</text>
</comment>
<dbReference type="PANTHER" id="PTHR48413">
    <property type="match status" value="1"/>
</dbReference>
<dbReference type="Pfam" id="PF02679">
    <property type="entry name" value="ComA"/>
    <property type="match status" value="1"/>
</dbReference>
<dbReference type="PANTHER" id="PTHR48413:SF1">
    <property type="entry name" value="PROTEIN HEAT-STRESS-ASSOCIATED 32"/>
    <property type="match status" value="1"/>
</dbReference>
<protein>
    <submittedName>
        <fullName evidence="2">Uncharacterized protein</fullName>
    </submittedName>
</protein>
<evidence type="ECO:0000313" key="2">
    <source>
        <dbReference type="EMBL" id="DAD23208.1"/>
    </source>
</evidence>
<name>A0A822Y0P6_NELNU</name>
<gene>
    <name evidence="2" type="ORF">HUJ06_024671</name>
</gene>
<dbReference type="InterPro" id="IPR003830">
    <property type="entry name" value="ComA_synth"/>
</dbReference>
<dbReference type="InterPro" id="IPR036112">
    <property type="entry name" value="ComA_synth_sf"/>
</dbReference>
<evidence type="ECO:0000256" key="1">
    <source>
        <dbReference type="ARBA" id="ARBA00010424"/>
    </source>
</evidence>
<reference evidence="2 3" key="1">
    <citation type="journal article" date="2020" name="Mol. Biol. Evol.">
        <title>Distinct Expression and Methylation Patterns for Genes with Different Fates following a Single Whole-Genome Duplication in Flowering Plants.</title>
        <authorList>
            <person name="Shi T."/>
            <person name="Rahmani R.S."/>
            <person name="Gugger P.F."/>
            <person name="Wang M."/>
            <person name="Li H."/>
            <person name="Zhang Y."/>
            <person name="Li Z."/>
            <person name="Wang Q."/>
            <person name="Van de Peer Y."/>
            <person name="Marchal K."/>
            <person name="Chen J."/>
        </authorList>
    </citation>
    <scope>NUCLEOTIDE SEQUENCE [LARGE SCALE GENOMIC DNA]</scope>
    <source>
        <tissue evidence="2">Leaf</tissue>
    </source>
</reference>
<organism evidence="2 3">
    <name type="scientific">Nelumbo nucifera</name>
    <name type="common">Sacred lotus</name>
    <dbReference type="NCBI Taxonomy" id="4432"/>
    <lineage>
        <taxon>Eukaryota</taxon>
        <taxon>Viridiplantae</taxon>
        <taxon>Streptophyta</taxon>
        <taxon>Embryophyta</taxon>
        <taxon>Tracheophyta</taxon>
        <taxon>Spermatophyta</taxon>
        <taxon>Magnoliopsida</taxon>
        <taxon>Proteales</taxon>
        <taxon>Nelumbonaceae</taxon>
        <taxon>Nelumbo</taxon>
    </lineage>
</organism>
<evidence type="ECO:0000313" key="3">
    <source>
        <dbReference type="Proteomes" id="UP000607653"/>
    </source>
</evidence>
<keyword evidence="3" id="KW-1185">Reference proteome</keyword>